<dbReference type="Proteomes" id="UP000294545">
    <property type="component" value="Unassembled WGS sequence"/>
</dbReference>
<dbReference type="EMBL" id="SMGQ01000013">
    <property type="protein sequence ID" value="TCK92791.1"/>
    <property type="molecule type" value="Genomic_DNA"/>
</dbReference>
<dbReference type="PANTHER" id="PTHR30373">
    <property type="entry name" value="UPF0603 PROTEIN YGCG"/>
    <property type="match status" value="1"/>
</dbReference>
<evidence type="ECO:0000313" key="4">
    <source>
        <dbReference type="EMBL" id="TCK92791.1"/>
    </source>
</evidence>
<dbReference type="InterPro" id="IPR007621">
    <property type="entry name" value="TPM_dom"/>
</dbReference>
<comment type="caution">
    <text evidence="4">The sequence shown here is derived from an EMBL/GenBank/DDBJ whole genome shotgun (WGS) entry which is preliminary data.</text>
</comment>
<dbReference type="Pfam" id="PF04536">
    <property type="entry name" value="TPM_phosphatase"/>
    <property type="match status" value="1"/>
</dbReference>
<accession>A0A4V6NFD0</accession>
<feature type="domain" description="TPM" evidence="3">
    <location>
        <begin position="41"/>
        <end position="163"/>
    </location>
</feature>
<organism evidence="4 5">
    <name type="scientific">Natranaerovirga hydrolytica</name>
    <dbReference type="NCBI Taxonomy" id="680378"/>
    <lineage>
        <taxon>Bacteria</taxon>
        <taxon>Bacillati</taxon>
        <taxon>Bacillota</taxon>
        <taxon>Clostridia</taxon>
        <taxon>Lachnospirales</taxon>
        <taxon>Natranaerovirgaceae</taxon>
        <taxon>Natranaerovirga</taxon>
    </lineage>
</organism>
<reference evidence="4 5" key="1">
    <citation type="submission" date="2019-03" db="EMBL/GenBank/DDBJ databases">
        <title>Genomic Encyclopedia of Type Strains, Phase IV (KMG-IV): sequencing the most valuable type-strain genomes for metagenomic binning, comparative biology and taxonomic classification.</title>
        <authorList>
            <person name="Goeker M."/>
        </authorList>
    </citation>
    <scope>NUCLEOTIDE SEQUENCE [LARGE SCALE GENOMIC DNA]</scope>
    <source>
        <strain evidence="4 5">DSM 24176</strain>
    </source>
</reference>
<proteinExistence type="predicted"/>
<dbReference type="Gene3D" id="3.10.310.50">
    <property type="match status" value="1"/>
</dbReference>
<dbReference type="AlphaFoldDB" id="A0A4V6NFD0"/>
<feature type="transmembrane region" description="Helical" evidence="2">
    <location>
        <begin position="197"/>
        <end position="221"/>
    </location>
</feature>
<protein>
    <recommendedName>
        <fullName evidence="3">TPM domain-containing protein</fullName>
    </recommendedName>
</protein>
<dbReference type="PANTHER" id="PTHR30373:SF2">
    <property type="entry name" value="UPF0603 PROTEIN YGCG"/>
    <property type="match status" value="1"/>
</dbReference>
<name>A0A4V6NFD0_9FIRM</name>
<evidence type="ECO:0000256" key="1">
    <source>
        <dbReference type="SAM" id="MobiDB-lite"/>
    </source>
</evidence>
<feature type="region of interest" description="Disordered" evidence="1">
    <location>
        <begin position="232"/>
        <end position="255"/>
    </location>
</feature>
<dbReference type="PROSITE" id="PS51257">
    <property type="entry name" value="PROKAR_LIPOPROTEIN"/>
    <property type="match status" value="1"/>
</dbReference>
<keyword evidence="2" id="KW-1133">Transmembrane helix</keyword>
<evidence type="ECO:0000256" key="2">
    <source>
        <dbReference type="SAM" id="Phobius"/>
    </source>
</evidence>
<keyword evidence="5" id="KW-1185">Reference proteome</keyword>
<gene>
    <name evidence="4" type="ORF">EDC19_1946</name>
</gene>
<evidence type="ECO:0000313" key="5">
    <source>
        <dbReference type="Proteomes" id="UP000294545"/>
    </source>
</evidence>
<evidence type="ECO:0000259" key="3">
    <source>
        <dbReference type="Pfam" id="PF04536"/>
    </source>
</evidence>
<keyword evidence="2" id="KW-0472">Membrane</keyword>
<dbReference type="RefSeq" id="WP_165868580.1">
    <property type="nucleotide sequence ID" value="NZ_SMGQ01000013.1"/>
</dbReference>
<keyword evidence="2" id="KW-0812">Transmembrane</keyword>
<sequence length="255" mass="28190">MVIRYGIKKRVLLITVFLSVIFLFSGCESSSFPEPTNDFYVNDYVNLLDSSTKQHIVNTGRTLENLTSAQVVVVVLEGTGSSEIERYSIDLFREWGIGDETLNNGVLLLLDMENNRSRIEIGYGLEGALPDGKTGRIQDNYLIPHFREGNYSQGIRETYNELVNEVYIEYGYEDNVIHQESPNTNVINDEDEEINPIIIFIGTILLLILIILDFRFTGGWLTFSLLRSLGRGGSSGGGRSGGGGSAGGGGSSRSW</sequence>